<dbReference type="InterPro" id="IPR035965">
    <property type="entry name" value="PAS-like_dom_sf"/>
</dbReference>
<keyword evidence="5" id="KW-1185">Reference proteome</keyword>
<dbReference type="Gene3D" id="2.10.70.100">
    <property type="match status" value="1"/>
</dbReference>
<dbReference type="Proteomes" id="UP000034034">
    <property type="component" value="Chromosome"/>
</dbReference>
<dbReference type="InterPro" id="IPR001932">
    <property type="entry name" value="PPM-type_phosphatase-like_dom"/>
</dbReference>
<dbReference type="AlphaFoldDB" id="A0A0F7FQE8"/>
<dbReference type="HOGENOM" id="CLU_000445_43_9_11"/>
<feature type="region of interest" description="Disordered" evidence="2">
    <location>
        <begin position="214"/>
        <end position="233"/>
    </location>
</feature>
<evidence type="ECO:0000313" key="5">
    <source>
        <dbReference type="Proteomes" id="UP000034034"/>
    </source>
</evidence>
<reference evidence="4" key="1">
    <citation type="submission" date="2019-08" db="EMBL/GenBank/DDBJ databases">
        <title>Complete genome sequence of a mangrove-derived Streptomyces xiamenensis.</title>
        <authorList>
            <person name="Xu J."/>
        </authorList>
    </citation>
    <scope>NUCLEOTIDE SEQUENCE</scope>
    <source>
        <strain evidence="4">318</strain>
    </source>
</reference>
<feature type="domain" description="PAC" evidence="3">
    <location>
        <begin position="169"/>
        <end position="221"/>
    </location>
</feature>
<dbReference type="RefSeq" id="WP_046722902.1">
    <property type="nucleotide sequence ID" value="NZ_CP009922.3"/>
</dbReference>
<dbReference type="SUPFAM" id="SSF81606">
    <property type="entry name" value="PP2C-like"/>
    <property type="match status" value="1"/>
</dbReference>
<dbReference type="GO" id="GO:0016791">
    <property type="term" value="F:phosphatase activity"/>
    <property type="evidence" value="ECO:0007669"/>
    <property type="project" value="TreeGrafter"/>
</dbReference>
<dbReference type="NCBIfam" id="TIGR00229">
    <property type="entry name" value="sensory_box"/>
    <property type="match status" value="1"/>
</dbReference>
<dbReference type="SMART" id="SM00086">
    <property type="entry name" value="PAC"/>
    <property type="match status" value="1"/>
</dbReference>
<dbReference type="KEGG" id="sxi:SXIM_06890"/>
<proteinExistence type="predicted"/>
<evidence type="ECO:0000256" key="1">
    <source>
        <dbReference type="ARBA" id="ARBA00022801"/>
    </source>
</evidence>
<dbReference type="PROSITE" id="PS50113">
    <property type="entry name" value="PAC"/>
    <property type="match status" value="1"/>
</dbReference>
<dbReference type="InterPro" id="IPR013655">
    <property type="entry name" value="PAS_fold_3"/>
</dbReference>
<dbReference type="Pfam" id="PF08447">
    <property type="entry name" value="PAS_3"/>
    <property type="match status" value="1"/>
</dbReference>
<keyword evidence="1" id="KW-0378">Hydrolase</keyword>
<name>A0A0F7FQE8_9ACTN</name>
<dbReference type="CDD" id="cd00130">
    <property type="entry name" value="PAS"/>
    <property type="match status" value="1"/>
</dbReference>
<dbReference type="PATRIC" id="fig|408015.6.peg.721"/>
<evidence type="ECO:0000313" key="4">
    <source>
        <dbReference type="EMBL" id="AKG42073.1"/>
    </source>
</evidence>
<accession>A0A0F7FQE8</accession>
<dbReference type="Gene3D" id="3.30.450.20">
    <property type="entry name" value="PAS domain"/>
    <property type="match status" value="1"/>
</dbReference>
<dbReference type="InterPro" id="IPR036457">
    <property type="entry name" value="PPM-type-like_dom_sf"/>
</dbReference>
<dbReference type="SMART" id="SM00331">
    <property type="entry name" value="PP2C_SIG"/>
    <property type="match status" value="1"/>
</dbReference>
<sequence>MLSSPHSESSANDLPAGSDTFDTLDQFDTLMARARRLREDARTLRHAERSPLRRAAWDAATERLDEFGRQLAELRPLPAAAPQLPGAAAHPARAAEEAGTVRLGARIGSAEWSLLTDGAVWSQELFAIFGRSERDGPLTLDQLPSCLVAADQPALSAAMTGCLVDGRAMDCEFRVNRPDGSRRTVRMAGEPVLDEAGGTVAMWAVIRDITGLDEEDREREDEEGRPGEETRQLRRLALAGHRLTVELQEPAESGPAPWLARPASRTVPAQRGPSGSLELAARYLPALDGGAPGGKWYDSLELADGGTVLSLGDLPGRGAVATAGTATALGAIRGIALTGAGPGTVLGHLNELLDLGSHPLLASALCCRYQPGERLLTWAQAGHPAPLLCRAGAGRALARPVGPLLGTLSGAGYEERVERLEPGDVLVLHTDGLFSDSRAAGAPREDHDGNERLLALAGRLAAAGSAGECLRVLVSASQEAGMPREDDACVLVVRIRP</sequence>
<protein>
    <submittedName>
        <fullName evidence="4">Phosphatase</fullName>
    </submittedName>
</protein>
<dbReference type="Pfam" id="PF07228">
    <property type="entry name" value="SpoIIE"/>
    <property type="match status" value="1"/>
</dbReference>
<organism evidence="4 5">
    <name type="scientific">Streptomyces xiamenensis</name>
    <dbReference type="NCBI Taxonomy" id="408015"/>
    <lineage>
        <taxon>Bacteria</taxon>
        <taxon>Bacillati</taxon>
        <taxon>Actinomycetota</taxon>
        <taxon>Actinomycetes</taxon>
        <taxon>Kitasatosporales</taxon>
        <taxon>Streptomycetaceae</taxon>
        <taxon>Streptomyces</taxon>
    </lineage>
</organism>
<feature type="region of interest" description="Disordered" evidence="2">
    <location>
        <begin position="1"/>
        <end position="20"/>
    </location>
</feature>
<dbReference type="SUPFAM" id="SSF55785">
    <property type="entry name" value="PYP-like sensor domain (PAS domain)"/>
    <property type="match status" value="1"/>
</dbReference>
<gene>
    <name evidence="4" type="ORF">SXIM_06890</name>
</gene>
<evidence type="ECO:0000259" key="3">
    <source>
        <dbReference type="PROSITE" id="PS50113"/>
    </source>
</evidence>
<feature type="compositionally biased region" description="Polar residues" evidence="2">
    <location>
        <begin position="1"/>
        <end position="12"/>
    </location>
</feature>
<dbReference type="InterPro" id="IPR052016">
    <property type="entry name" value="Bact_Sigma-Reg"/>
</dbReference>
<dbReference type="PANTHER" id="PTHR43156">
    <property type="entry name" value="STAGE II SPORULATION PROTEIN E-RELATED"/>
    <property type="match status" value="1"/>
</dbReference>
<dbReference type="STRING" id="408015.SXIM_06890"/>
<dbReference type="InterPro" id="IPR001610">
    <property type="entry name" value="PAC"/>
</dbReference>
<dbReference type="Gene3D" id="3.60.40.10">
    <property type="entry name" value="PPM-type phosphatase domain"/>
    <property type="match status" value="1"/>
</dbReference>
<dbReference type="EMBL" id="CP009922">
    <property type="protein sequence ID" value="AKG42073.1"/>
    <property type="molecule type" value="Genomic_DNA"/>
</dbReference>
<dbReference type="InterPro" id="IPR000700">
    <property type="entry name" value="PAS-assoc_C"/>
</dbReference>
<dbReference type="PANTHER" id="PTHR43156:SF2">
    <property type="entry name" value="STAGE II SPORULATION PROTEIN E"/>
    <property type="match status" value="1"/>
</dbReference>
<feature type="compositionally biased region" description="Basic and acidic residues" evidence="2">
    <location>
        <begin position="222"/>
        <end position="232"/>
    </location>
</feature>
<dbReference type="InterPro" id="IPR000014">
    <property type="entry name" value="PAS"/>
</dbReference>
<evidence type="ECO:0000256" key="2">
    <source>
        <dbReference type="SAM" id="MobiDB-lite"/>
    </source>
</evidence>